<accession>A0A679GVW4</accession>
<dbReference type="InterPro" id="IPR029063">
    <property type="entry name" value="SAM-dependent_MTases_sf"/>
</dbReference>
<dbReference type="SUPFAM" id="SSF53335">
    <property type="entry name" value="S-adenosyl-L-methionine-dependent methyltransferases"/>
    <property type="match status" value="1"/>
</dbReference>
<evidence type="ECO:0000313" key="2">
    <source>
        <dbReference type="EMBL" id="BCA30124.1"/>
    </source>
</evidence>
<reference evidence="2 3" key="1">
    <citation type="journal article" date="2020" name="Microbiol. Resour. Announc.">
        <title>Complete genome sequence of Pseudomonas otitidis strain MrB4, isolated from Lake Biwa in Japan.</title>
        <authorList>
            <person name="Miyazaki K."/>
            <person name="Hase E."/>
            <person name="Maruya T."/>
        </authorList>
    </citation>
    <scope>NUCLEOTIDE SEQUENCE [LARGE SCALE GENOMIC DNA]</scope>
    <source>
        <strain evidence="2 3">MrB4</strain>
    </source>
</reference>
<dbReference type="KEGG" id="poj:PtoMrB4_41010"/>
<dbReference type="RefSeq" id="WP_172434347.1">
    <property type="nucleotide sequence ID" value="NZ_AP022642.1"/>
</dbReference>
<organism evidence="2 3">
    <name type="scientific">Metapseudomonas otitidis</name>
    <dbReference type="NCBI Taxonomy" id="319939"/>
    <lineage>
        <taxon>Bacteria</taxon>
        <taxon>Pseudomonadati</taxon>
        <taxon>Pseudomonadota</taxon>
        <taxon>Gammaproteobacteria</taxon>
        <taxon>Pseudomonadales</taxon>
        <taxon>Pseudomonadaceae</taxon>
        <taxon>Metapseudomonas</taxon>
    </lineage>
</organism>
<dbReference type="GeneID" id="57399320"/>
<dbReference type="CDD" id="cd02440">
    <property type="entry name" value="AdoMet_MTases"/>
    <property type="match status" value="1"/>
</dbReference>
<gene>
    <name evidence="2" type="ORF">PtoMrB4_41010</name>
</gene>
<feature type="domain" description="Methyltransferase" evidence="1">
    <location>
        <begin position="34"/>
        <end position="126"/>
    </location>
</feature>
<dbReference type="Proteomes" id="UP000501237">
    <property type="component" value="Chromosome"/>
</dbReference>
<dbReference type="AlphaFoldDB" id="A0A679GVW4"/>
<dbReference type="Gene3D" id="3.40.50.150">
    <property type="entry name" value="Vaccinia Virus protein VP39"/>
    <property type="match status" value="1"/>
</dbReference>
<evidence type="ECO:0000313" key="3">
    <source>
        <dbReference type="Proteomes" id="UP000501237"/>
    </source>
</evidence>
<name>A0A679GVW4_9GAMM</name>
<sequence>MADRLYYDRTQGAPPWPELLKALELLGRTDGLAIDLGCGAGRDSLELLRRGWQVLAVDKAAEALERLQAQLDPAWAPRLQTRCEPFEHTELPAADLVNSAFALPFCAPAQFPGLWHRIERALAGGGLFCGNLLGERDDWASPEVCTFTHTQLDALLAGWEVLHLEEIDRDGTTARGRTKHWHLYGLIARRP</sequence>
<dbReference type="EMBL" id="AP022642">
    <property type="protein sequence ID" value="BCA30124.1"/>
    <property type="molecule type" value="Genomic_DNA"/>
</dbReference>
<proteinExistence type="predicted"/>
<dbReference type="Pfam" id="PF13649">
    <property type="entry name" value="Methyltransf_25"/>
    <property type="match status" value="1"/>
</dbReference>
<evidence type="ECO:0000259" key="1">
    <source>
        <dbReference type="Pfam" id="PF13649"/>
    </source>
</evidence>
<protein>
    <submittedName>
        <fullName evidence="2">Tellurite resistance protein</fullName>
    </submittedName>
</protein>
<dbReference type="InterPro" id="IPR041698">
    <property type="entry name" value="Methyltransf_25"/>
</dbReference>